<dbReference type="InterPro" id="IPR036453">
    <property type="entry name" value="GluRdtase_dimer_dom_sf"/>
</dbReference>
<evidence type="ECO:0000256" key="5">
    <source>
        <dbReference type="ARBA" id="ARBA00023002"/>
    </source>
</evidence>
<comment type="function">
    <text evidence="8">Catalyzes the NADPH-dependent reduction of glutamyl-tRNA(Glu) to glutamate 1-semialdehyde (GSA).</text>
</comment>
<feature type="domain" description="Quinate/shikimate 5-dehydrogenase/glutamyl-tRNA reductase" evidence="15">
    <location>
        <begin position="173"/>
        <end position="295"/>
    </location>
</feature>
<dbReference type="CDD" id="cd05213">
    <property type="entry name" value="NAD_bind_Glutamyl_tRNA_reduct"/>
    <property type="match status" value="1"/>
</dbReference>
<dbReference type="GO" id="GO:0019353">
    <property type="term" value="P:protoporphyrinogen IX biosynthetic process from glutamate"/>
    <property type="evidence" value="ECO:0007669"/>
    <property type="project" value="TreeGrafter"/>
</dbReference>
<evidence type="ECO:0000256" key="1">
    <source>
        <dbReference type="ARBA" id="ARBA00005059"/>
    </source>
</evidence>
<dbReference type="Proteomes" id="UP000095645">
    <property type="component" value="Unassembled WGS sequence"/>
</dbReference>
<dbReference type="PANTHER" id="PTHR43013">
    <property type="entry name" value="GLUTAMYL-TRNA REDUCTASE"/>
    <property type="match status" value="1"/>
</dbReference>
<dbReference type="InterPro" id="IPR006151">
    <property type="entry name" value="Shikm_DH/Glu-tRNA_Rdtase"/>
</dbReference>
<dbReference type="SUPFAM" id="SSF51735">
    <property type="entry name" value="NAD(P)-binding Rossmann-fold domains"/>
    <property type="match status" value="1"/>
</dbReference>
<dbReference type="InterPro" id="IPR015895">
    <property type="entry name" value="4pyrrol_synth_GluRdtase_N"/>
</dbReference>
<evidence type="ECO:0000313" key="18">
    <source>
        <dbReference type="Proteomes" id="UP000095645"/>
    </source>
</evidence>
<comment type="domain">
    <text evidence="8">Possesses an unusual extended V-shaped dimeric structure with each monomer consisting of three distinct domains arranged along a curved 'spinal' alpha-helix. The N-terminal catalytic domain specifically recognizes the glutamate moiety of the substrate. The second domain is the NADPH-binding domain, and the third C-terminal domain is responsible for dimerization.</text>
</comment>
<feature type="active site" description="Nucleophile" evidence="8 9">
    <location>
        <position position="50"/>
    </location>
</feature>
<evidence type="ECO:0000256" key="4">
    <source>
        <dbReference type="ARBA" id="ARBA00022857"/>
    </source>
</evidence>
<gene>
    <name evidence="8 17" type="primary">hemA</name>
    <name evidence="17" type="ORF">ERS852476_00755</name>
</gene>
<feature type="domain" description="Glutamyl-tRNA reductase N-terminal" evidence="16">
    <location>
        <begin position="6"/>
        <end position="153"/>
    </location>
</feature>
<name>A0A173YUU6_9FIRM</name>
<comment type="subunit">
    <text evidence="8">Homodimer.</text>
</comment>
<proteinExistence type="inferred from homology"/>
<feature type="binding site" evidence="8 11">
    <location>
        <begin position="187"/>
        <end position="192"/>
    </location>
    <ligand>
        <name>NADP(+)</name>
        <dbReference type="ChEBI" id="CHEBI:58349"/>
    </ligand>
</feature>
<reference evidence="17 18" key="1">
    <citation type="submission" date="2015-09" db="EMBL/GenBank/DDBJ databases">
        <authorList>
            <consortium name="Pathogen Informatics"/>
        </authorList>
    </citation>
    <scope>NUCLEOTIDE SEQUENCE [LARGE SCALE GENOMIC DNA]</scope>
    <source>
        <strain evidence="17 18">2789STDY5834861</strain>
    </source>
</reference>
<dbReference type="SUPFAM" id="SSF69742">
    <property type="entry name" value="Glutamyl tRNA-reductase catalytic, N-terminal domain"/>
    <property type="match status" value="1"/>
</dbReference>
<organism evidence="17 18">
    <name type="scientific">Blautia obeum</name>
    <dbReference type="NCBI Taxonomy" id="40520"/>
    <lineage>
        <taxon>Bacteria</taxon>
        <taxon>Bacillati</taxon>
        <taxon>Bacillota</taxon>
        <taxon>Clostridia</taxon>
        <taxon>Lachnospirales</taxon>
        <taxon>Lachnospiraceae</taxon>
        <taxon>Blautia</taxon>
    </lineage>
</organism>
<dbReference type="InterPro" id="IPR000343">
    <property type="entry name" value="4pyrrol_synth_GluRdtase"/>
</dbReference>
<dbReference type="EMBL" id="CYZP01000005">
    <property type="protein sequence ID" value="CUN67036.1"/>
    <property type="molecule type" value="Genomic_DNA"/>
</dbReference>
<dbReference type="AlphaFoldDB" id="A0A173YUU6"/>
<feature type="binding site" evidence="8 10">
    <location>
        <position position="107"/>
    </location>
    <ligand>
        <name>substrate</name>
    </ligand>
</feature>
<dbReference type="UniPathway" id="UPA00251">
    <property type="reaction ID" value="UER00316"/>
</dbReference>
<feature type="domain" description="Tetrapyrrole biosynthesis glutamyl-tRNA reductase dimerisation" evidence="14">
    <location>
        <begin position="312"/>
        <end position="406"/>
    </location>
</feature>
<comment type="pathway">
    <text evidence="1 8 13">Porphyrin-containing compound metabolism; protoporphyrin-IX biosynthesis; 5-aminolevulinate from L-glutamyl-tRNA(Glu): step 1/2.</text>
</comment>
<dbReference type="Pfam" id="PF01488">
    <property type="entry name" value="Shikimate_DH"/>
    <property type="match status" value="1"/>
</dbReference>
<dbReference type="PANTHER" id="PTHR43013:SF1">
    <property type="entry name" value="GLUTAMYL-TRNA REDUCTASE"/>
    <property type="match status" value="1"/>
</dbReference>
<comment type="catalytic activity">
    <reaction evidence="7 8 13">
        <text>(S)-4-amino-5-oxopentanoate + tRNA(Glu) + NADP(+) = L-glutamyl-tRNA(Glu) + NADPH + H(+)</text>
        <dbReference type="Rhea" id="RHEA:12344"/>
        <dbReference type="Rhea" id="RHEA-COMP:9663"/>
        <dbReference type="Rhea" id="RHEA-COMP:9680"/>
        <dbReference type="ChEBI" id="CHEBI:15378"/>
        <dbReference type="ChEBI" id="CHEBI:57501"/>
        <dbReference type="ChEBI" id="CHEBI:57783"/>
        <dbReference type="ChEBI" id="CHEBI:58349"/>
        <dbReference type="ChEBI" id="CHEBI:78442"/>
        <dbReference type="ChEBI" id="CHEBI:78520"/>
        <dbReference type="EC" id="1.2.1.70"/>
    </reaction>
</comment>
<evidence type="ECO:0000256" key="12">
    <source>
        <dbReference type="PIRSR" id="PIRSR000445-4"/>
    </source>
</evidence>
<evidence type="ECO:0000313" key="17">
    <source>
        <dbReference type="EMBL" id="CUN67036.1"/>
    </source>
</evidence>
<dbReference type="Pfam" id="PF05201">
    <property type="entry name" value="GlutR_N"/>
    <property type="match status" value="1"/>
</dbReference>
<evidence type="ECO:0000256" key="6">
    <source>
        <dbReference type="ARBA" id="ARBA00023244"/>
    </source>
</evidence>
<dbReference type="InterPro" id="IPR036291">
    <property type="entry name" value="NAD(P)-bd_dom_sf"/>
</dbReference>
<sequence length="409" mass="45854">MSISMIGIDHNMAPVDIRAKFAFTKKNAGEAMEKIKNQNGIYGCVILSTCNRLEVWASVDDEVDVCLYDCLCRIKGITEDSYRQYFVERKDQEAVEHLFYLTSGLKSQIIGEDQILTQVKDALNLARENFAADGVLEVLFRMAATAGKRIKTEVPFSHGNPSVIHQAIGFLAEKGYSLRDKTCMVIGNGEMGKVAAQALQEAGADVTVTIRQYRSGVVNIPLGCKRINYGDRMEYMPQCDLVVSATASPNFTLREELFQGIRTKDDLILIDLAVPRDIEPSVGKLQGITLYDMDSFRIEEVPAELQENLEAAGAIVREQMDEFFQWLDGRELIPRIQDIKDEAVNDLNLRIAKILKKTPMEEDDRQNLVHAVDTAAGKVVNKLIFGLRDSLNQEIFLECVAGLEKIYEE</sequence>
<feature type="binding site" evidence="8 10">
    <location>
        <begin position="112"/>
        <end position="114"/>
    </location>
    <ligand>
        <name>substrate</name>
    </ligand>
</feature>
<evidence type="ECO:0000256" key="2">
    <source>
        <dbReference type="ARBA" id="ARBA00005916"/>
    </source>
</evidence>
<dbReference type="Pfam" id="PF00745">
    <property type="entry name" value="GlutR_dimer"/>
    <property type="match status" value="1"/>
</dbReference>
<dbReference type="NCBIfam" id="TIGR01035">
    <property type="entry name" value="hemA"/>
    <property type="match status" value="1"/>
</dbReference>
<accession>A0A173YUU6</accession>
<feature type="binding site" evidence="8 10">
    <location>
        <position position="118"/>
    </location>
    <ligand>
        <name>substrate</name>
    </ligand>
</feature>
<comment type="miscellaneous">
    <text evidence="8">During catalysis, the active site Cys acts as a nucleophile attacking the alpha-carbonyl group of tRNA-bound glutamate with the formation of a thioester intermediate between enzyme and glutamate, and the concomitant release of tRNA(Glu). The thioester intermediate is finally reduced by direct hydride transfer from NADPH, to form the product GSA.</text>
</comment>
<dbReference type="InterPro" id="IPR015896">
    <property type="entry name" value="4pyrrol_synth_GluRdtase_dimer"/>
</dbReference>
<dbReference type="GO" id="GO:0050661">
    <property type="term" value="F:NADP binding"/>
    <property type="evidence" value="ECO:0007669"/>
    <property type="project" value="InterPro"/>
</dbReference>
<feature type="binding site" evidence="8 10">
    <location>
        <begin position="49"/>
        <end position="52"/>
    </location>
    <ligand>
        <name>substrate</name>
    </ligand>
</feature>
<dbReference type="Gene3D" id="3.30.460.30">
    <property type="entry name" value="Glutamyl-tRNA reductase, N-terminal domain"/>
    <property type="match status" value="1"/>
</dbReference>
<evidence type="ECO:0000256" key="11">
    <source>
        <dbReference type="PIRSR" id="PIRSR000445-3"/>
    </source>
</evidence>
<evidence type="ECO:0000256" key="8">
    <source>
        <dbReference type="HAMAP-Rule" id="MF_00087"/>
    </source>
</evidence>
<dbReference type="FunFam" id="3.30.460.30:FF:000001">
    <property type="entry name" value="Glutamyl-tRNA reductase"/>
    <property type="match status" value="1"/>
</dbReference>
<feature type="site" description="Important for activity" evidence="8 12">
    <location>
        <position position="97"/>
    </location>
</feature>
<evidence type="ECO:0000256" key="7">
    <source>
        <dbReference type="ARBA" id="ARBA00047464"/>
    </source>
</evidence>
<dbReference type="SUPFAM" id="SSF69075">
    <property type="entry name" value="Glutamyl tRNA-reductase dimerization domain"/>
    <property type="match status" value="1"/>
</dbReference>
<evidence type="ECO:0000256" key="13">
    <source>
        <dbReference type="RuleBase" id="RU000584"/>
    </source>
</evidence>
<evidence type="ECO:0000259" key="15">
    <source>
        <dbReference type="Pfam" id="PF01488"/>
    </source>
</evidence>
<evidence type="ECO:0000259" key="16">
    <source>
        <dbReference type="Pfam" id="PF05201"/>
    </source>
</evidence>
<evidence type="ECO:0000256" key="3">
    <source>
        <dbReference type="ARBA" id="ARBA00012970"/>
    </source>
</evidence>
<dbReference type="InterPro" id="IPR036343">
    <property type="entry name" value="GluRdtase_N_sf"/>
</dbReference>
<protein>
    <recommendedName>
        <fullName evidence="3 8">Glutamyl-tRNA reductase</fullName>
        <shortName evidence="8">GluTR</shortName>
        <ecNumber evidence="3 8">1.2.1.70</ecNumber>
    </recommendedName>
</protein>
<comment type="similarity">
    <text evidence="2 8 13">Belongs to the glutamyl-tRNA reductase family.</text>
</comment>
<dbReference type="Gene3D" id="3.40.50.720">
    <property type="entry name" value="NAD(P)-binding Rossmann-like Domain"/>
    <property type="match status" value="1"/>
</dbReference>
<keyword evidence="6 8" id="KW-0627">Porphyrin biosynthesis</keyword>
<evidence type="ECO:0000256" key="10">
    <source>
        <dbReference type="PIRSR" id="PIRSR000445-2"/>
    </source>
</evidence>
<dbReference type="RefSeq" id="WP_055057509.1">
    <property type="nucleotide sequence ID" value="NZ_CYZP01000005.1"/>
</dbReference>
<evidence type="ECO:0000259" key="14">
    <source>
        <dbReference type="Pfam" id="PF00745"/>
    </source>
</evidence>
<dbReference type="EC" id="1.2.1.70" evidence="3 8"/>
<dbReference type="PIRSF" id="PIRSF000445">
    <property type="entry name" value="4pyrrol_synth_GluRdtase"/>
    <property type="match status" value="1"/>
</dbReference>
<dbReference type="GO" id="GO:0008883">
    <property type="term" value="F:glutamyl-tRNA reductase activity"/>
    <property type="evidence" value="ECO:0007669"/>
    <property type="project" value="UniProtKB-UniRule"/>
</dbReference>
<dbReference type="HAMAP" id="MF_00087">
    <property type="entry name" value="Glu_tRNA_reductase"/>
    <property type="match status" value="1"/>
</dbReference>
<evidence type="ECO:0000256" key="9">
    <source>
        <dbReference type="PIRSR" id="PIRSR000445-1"/>
    </source>
</evidence>
<keyword evidence="4 8" id="KW-0521">NADP</keyword>
<keyword evidence="5 8" id="KW-0560">Oxidoreductase</keyword>